<dbReference type="InterPro" id="IPR036291">
    <property type="entry name" value="NAD(P)-bd_dom_sf"/>
</dbReference>
<dbReference type="PROSITE" id="PS00061">
    <property type="entry name" value="ADH_SHORT"/>
    <property type="match status" value="1"/>
</dbReference>
<dbReference type="Proteomes" id="UP000249633">
    <property type="component" value="Unassembled WGS sequence"/>
</dbReference>
<keyword evidence="2" id="KW-0560">Oxidoreductase</keyword>
<evidence type="ECO:0000313" key="4">
    <source>
        <dbReference type="Proteomes" id="UP000249633"/>
    </source>
</evidence>
<dbReference type="AlphaFoldDB" id="A0A2W5DNS5"/>
<proteinExistence type="inferred from homology"/>
<reference evidence="3 4" key="1">
    <citation type="submission" date="2017-08" db="EMBL/GenBank/DDBJ databases">
        <title>Infants hospitalized years apart are colonized by the same room-sourced microbial strains.</title>
        <authorList>
            <person name="Brooks B."/>
            <person name="Olm M.R."/>
            <person name="Firek B.A."/>
            <person name="Baker R."/>
            <person name="Thomas B.C."/>
            <person name="Morowitz M.J."/>
            <person name="Banfield J.F."/>
        </authorList>
    </citation>
    <scope>NUCLEOTIDE SEQUENCE [LARGE SCALE GENOMIC DNA]</scope>
    <source>
        <strain evidence="3">S2_012_000_R2_81</strain>
    </source>
</reference>
<comment type="similarity">
    <text evidence="1">Belongs to the short-chain dehydrogenases/reductases (SDR) family.</text>
</comment>
<dbReference type="GO" id="GO:0016020">
    <property type="term" value="C:membrane"/>
    <property type="evidence" value="ECO:0007669"/>
    <property type="project" value="TreeGrafter"/>
</dbReference>
<dbReference type="PANTHER" id="PTHR44196">
    <property type="entry name" value="DEHYDROGENASE/REDUCTASE SDR FAMILY MEMBER 7B"/>
    <property type="match status" value="1"/>
</dbReference>
<dbReference type="Gene3D" id="3.40.50.720">
    <property type="entry name" value="NAD(P)-binding Rossmann-like Domain"/>
    <property type="match status" value="1"/>
</dbReference>
<sequence>MSTPPPATAARVLLIGATSAIAHAVAREYAGRGARLMLVGRRLDALNANAADLRVRGAAEVEVATLDADRIDEHAAVIAQAWERWGGFDVALLAHGTLPDQTQAQASVAATLACLQTNATSVIALLTELANRFEAQRSGVIGVISSPAGDRGRASNYVYGAAKAAVTNFASGLRHRLFASGVRVVTVLPGFVDTPMTASFPKGPLWAKPERVAADIVNALDRRNGKLYTPWFWRWIMAIVLHLPPALFLHSRL</sequence>
<dbReference type="Pfam" id="PF00106">
    <property type="entry name" value="adh_short"/>
    <property type="match status" value="1"/>
</dbReference>
<protein>
    <submittedName>
        <fullName evidence="3">Short-chain dehydrogenase</fullName>
    </submittedName>
</protein>
<dbReference type="SUPFAM" id="SSF51735">
    <property type="entry name" value="NAD(P)-binding Rossmann-fold domains"/>
    <property type="match status" value="1"/>
</dbReference>
<gene>
    <name evidence="3" type="ORF">DI603_08675</name>
</gene>
<dbReference type="PANTHER" id="PTHR44196:SF1">
    <property type="entry name" value="DEHYDROGENASE_REDUCTASE SDR FAMILY MEMBER 7B"/>
    <property type="match status" value="1"/>
</dbReference>
<dbReference type="NCBIfam" id="NF005489">
    <property type="entry name" value="PRK07102.1"/>
    <property type="match status" value="1"/>
</dbReference>
<organism evidence="3 4">
    <name type="scientific">Roseateles depolymerans</name>
    <dbReference type="NCBI Taxonomy" id="76731"/>
    <lineage>
        <taxon>Bacteria</taxon>
        <taxon>Pseudomonadati</taxon>
        <taxon>Pseudomonadota</taxon>
        <taxon>Betaproteobacteria</taxon>
        <taxon>Burkholderiales</taxon>
        <taxon>Sphaerotilaceae</taxon>
        <taxon>Roseateles</taxon>
    </lineage>
</organism>
<accession>A0A2W5DNS5</accession>
<evidence type="ECO:0000256" key="1">
    <source>
        <dbReference type="ARBA" id="ARBA00006484"/>
    </source>
</evidence>
<evidence type="ECO:0000256" key="2">
    <source>
        <dbReference type="ARBA" id="ARBA00023002"/>
    </source>
</evidence>
<dbReference type="PRINTS" id="PR00081">
    <property type="entry name" value="GDHRDH"/>
</dbReference>
<comment type="caution">
    <text evidence="3">The sequence shown here is derived from an EMBL/GenBank/DDBJ whole genome shotgun (WGS) entry which is preliminary data.</text>
</comment>
<evidence type="ECO:0000313" key="3">
    <source>
        <dbReference type="EMBL" id="PZP33431.1"/>
    </source>
</evidence>
<dbReference type="InterPro" id="IPR020904">
    <property type="entry name" value="Sc_DH/Rdtase_CS"/>
</dbReference>
<dbReference type="GO" id="GO:0016491">
    <property type="term" value="F:oxidoreductase activity"/>
    <property type="evidence" value="ECO:0007669"/>
    <property type="project" value="UniProtKB-KW"/>
</dbReference>
<dbReference type="InterPro" id="IPR002347">
    <property type="entry name" value="SDR_fam"/>
</dbReference>
<name>A0A2W5DNS5_9BURK</name>
<dbReference type="EMBL" id="QFOD01000006">
    <property type="protein sequence ID" value="PZP33431.1"/>
    <property type="molecule type" value="Genomic_DNA"/>
</dbReference>